<gene>
    <name evidence="2" type="ordered locus">Hqrw_3564</name>
</gene>
<dbReference type="AlphaFoldDB" id="G0LMJ7"/>
<dbReference type="Pfam" id="PF01877">
    <property type="entry name" value="RNA_binding"/>
    <property type="match status" value="1"/>
</dbReference>
<dbReference type="OrthoDB" id="7819at2157"/>
<evidence type="ECO:0000256" key="1">
    <source>
        <dbReference type="HAMAP-Rule" id="MF_01112"/>
    </source>
</evidence>
<dbReference type="PANTHER" id="PTHR39652">
    <property type="entry name" value="UPF0201 PROTEIN TK1335"/>
    <property type="match status" value="1"/>
</dbReference>
<dbReference type="HOGENOM" id="CLU_134829_0_0_2"/>
<dbReference type="PANTHER" id="PTHR39652:SF1">
    <property type="entry name" value="UPF0201 PROTEIN TK1335"/>
    <property type="match status" value="1"/>
</dbReference>
<dbReference type="RefSeq" id="WP_011572256.1">
    <property type="nucleotide sequence ID" value="NC_017459.1"/>
</dbReference>
<dbReference type="SUPFAM" id="SSF55282">
    <property type="entry name" value="RL5-like"/>
    <property type="match status" value="1"/>
</dbReference>
<dbReference type="Proteomes" id="UP000007954">
    <property type="component" value="Chromosome"/>
</dbReference>
<dbReference type="InterPro" id="IPR002739">
    <property type="entry name" value="PAB1135-like"/>
</dbReference>
<proteinExistence type="inferred from homology"/>
<dbReference type="HAMAP" id="MF_01112">
    <property type="entry name" value="UPF0201"/>
    <property type="match status" value="1"/>
</dbReference>
<dbReference type="Gene3D" id="3.30.1440.10">
    <property type="match status" value="1"/>
</dbReference>
<evidence type="ECO:0000313" key="2">
    <source>
        <dbReference type="EMBL" id="CCC41317.1"/>
    </source>
</evidence>
<dbReference type="InterPro" id="IPR022803">
    <property type="entry name" value="Ribosomal_uL5_dom_sf"/>
</dbReference>
<dbReference type="EMBL" id="FR746099">
    <property type="protein sequence ID" value="CCC41317.1"/>
    <property type="molecule type" value="Genomic_DNA"/>
</dbReference>
<accession>G0LMJ7</accession>
<reference evidence="2 3" key="1">
    <citation type="journal article" date="2011" name="PLoS ONE">
        <title>Haloquadratum walsbyi: limited diversity in a global pond.</title>
        <authorList>
            <person name="Dyall-Smith M."/>
            <person name="Pfeiffer F."/>
            <person name="Klee K."/>
            <person name="Palm P."/>
            <person name="Gross K."/>
            <person name="Schuster S.C."/>
            <person name="Rampp M."/>
            <person name="Oesterhelt D."/>
        </authorList>
    </citation>
    <scope>NUCLEOTIDE SEQUENCE [LARGE SCALE GENOMIC DNA]</scope>
    <source>
        <strain evidence="3">DSM 16854 / JCM 12705 / C23</strain>
    </source>
</reference>
<protein>
    <recommendedName>
        <fullName evidence="1">UPF0201 protein Hqrw_3564</fullName>
    </recommendedName>
</protein>
<dbReference type="KEGG" id="hwc:Hqrw_3564"/>
<organism evidence="2 3">
    <name type="scientific">Haloquadratum walsbyi (strain DSM 16854 / JCM 12705 / C23)</name>
    <dbReference type="NCBI Taxonomy" id="768065"/>
    <lineage>
        <taxon>Archaea</taxon>
        <taxon>Methanobacteriati</taxon>
        <taxon>Methanobacteriota</taxon>
        <taxon>Stenosarchaea group</taxon>
        <taxon>Halobacteria</taxon>
        <taxon>Halobacteriales</taxon>
        <taxon>Haloferacaceae</taxon>
        <taxon>Haloquadratum</taxon>
    </lineage>
</organism>
<comment type="similarity">
    <text evidence="1">Belongs to the UPF0201 family.</text>
</comment>
<evidence type="ECO:0000313" key="3">
    <source>
        <dbReference type="Proteomes" id="UP000007954"/>
    </source>
</evidence>
<sequence length="138" mass="15625">MIYSVEIQITTPVHDTEITDRVEDAVQNLFPNVTFEQHPGEIIGETHSLEEFAVLLHEQEILDTARREFFKHANDESFRFSIKKQAAFKGIINFAVGNPDELGDIEVTVIVHEPDVESYIDHTVPPTEDGQPQPVDAE</sequence>
<dbReference type="GeneID" id="12448385"/>
<name>G0LMJ7_HALWC</name>